<proteinExistence type="predicted"/>
<evidence type="ECO:0000313" key="1">
    <source>
        <dbReference type="EMBL" id="OUM20737.1"/>
    </source>
</evidence>
<reference evidence="1 2" key="1">
    <citation type="submission" date="2017-05" db="EMBL/GenBank/DDBJ databases">
        <title>Butyricicoccus porcorum sp. nov. a butyrate-producing bacterium from the swine intestinal tract.</title>
        <authorList>
            <person name="Trachsel J."/>
            <person name="Humphrey S."/>
            <person name="Allen H.K."/>
        </authorList>
    </citation>
    <scope>NUCLEOTIDE SEQUENCE [LARGE SCALE GENOMIC DNA]</scope>
    <source>
        <strain evidence="1">BB10</strain>
    </source>
</reference>
<accession>A0A252F4N8</accession>
<dbReference type="AlphaFoldDB" id="A0A252F4N8"/>
<keyword evidence="2" id="KW-1185">Reference proteome</keyword>
<gene>
    <name evidence="1" type="ORF">CBW42_07890</name>
</gene>
<protein>
    <submittedName>
        <fullName evidence="1">Uncharacterized protein</fullName>
    </submittedName>
</protein>
<dbReference type="Proteomes" id="UP000194903">
    <property type="component" value="Unassembled WGS sequence"/>
</dbReference>
<dbReference type="OrthoDB" id="9801455at2"/>
<evidence type="ECO:0000313" key="2">
    <source>
        <dbReference type="Proteomes" id="UP000194903"/>
    </source>
</evidence>
<dbReference type="RefSeq" id="WP_087019565.1">
    <property type="nucleotide sequence ID" value="NZ_CP178353.1"/>
</dbReference>
<sequence length="90" mass="10251">MIFCKRRSCPARQVTEFNMQLSGLKWKVKNFTGGEIYVSLGAYDEVNNVRIAPGAYDILIDRDPQTATRRTSRLIQVYAEAEGEVEVMYA</sequence>
<organism evidence="1 2">
    <name type="scientific">Butyricicoccus porcorum</name>
    <dbReference type="NCBI Taxonomy" id="1945634"/>
    <lineage>
        <taxon>Bacteria</taxon>
        <taxon>Bacillati</taxon>
        <taxon>Bacillota</taxon>
        <taxon>Clostridia</taxon>
        <taxon>Eubacteriales</taxon>
        <taxon>Butyricicoccaceae</taxon>
        <taxon>Butyricicoccus</taxon>
    </lineage>
</organism>
<comment type="caution">
    <text evidence="1">The sequence shown here is derived from an EMBL/GenBank/DDBJ whole genome shotgun (WGS) entry which is preliminary data.</text>
</comment>
<dbReference type="EMBL" id="NHOC01000005">
    <property type="protein sequence ID" value="OUM20737.1"/>
    <property type="molecule type" value="Genomic_DNA"/>
</dbReference>
<name>A0A252F4N8_9FIRM</name>